<dbReference type="SMART" id="SM01298">
    <property type="entry name" value="KapB"/>
    <property type="match status" value="1"/>
</dbReference>
<accession>A0ABW3HWD9</accession>
<proteinExistence type="predicted"/>
<dbReference type="EMBL" id="JBHTJZ010000067">
    <property type="protein sequence ID" value="MFD0961811.1"/>
    <property type="molecule type" value="Genomic_DNA"/>
</dbReference>
<sequence>MTGNEKKEWSMGDIVQAEVRSGRYVGEIVELNGPRAVIKVLAVLKHPEQGDLHQPYNPDAAMFHERRALSYTEKTTVLKRDIQPYHADVPDYRKSLQSAVAADIEALDRMNRWTAQSIELLKQLQQEYK</sequence>
<dbReference type="Proteomes" id="UP001596989">
    <property type="component" value="Unassembled WGS sequence"/>
</dbReference>
<reference evidence="2" key="1">
    <citation type="journal article" date="2019" name="Int. J. Syst. Evol. Microbiol.">
        <title>The Global Catalogue of Microorganisms (GCM) 10K type strain sequencing project: providing services to taxonomists for standard genome sequencing and annotation.</title>
        <authorList>
            <consortium name="The Broad Institute Genomics Platform"/>
            <consortium name="The Broad Institute Genome Sequencing Center for Infectious Disease"/>
            <person name="Wu L."/>
            <person name="Ma J."/>
        </authorList>
    </citation>
    <scope>NUCLEOTIDE SEQUENCE [LARGE SCALE GENOMIC DNA]</scope>
    <source>
        <strain evidence="2">CCUG 59129</strain>
    </source>
</reference>
<dbReference type="Gene3D" id="2.30.30.430">
    <property type="entry name" value="Kinase associated protein B domain"/>
    <property type="match status" value="1"/>
</dbReference>
<name>A0ABW3HWD9_9BACL</name>
<dbReference type="RefSeq" id="WP_377567741.1">
    <property type="nucleotide sequence ID" value="NZ_JBHTJZ010000067.1"/>
</dbReference>
<comment type="caution">
    <text evidence="1">The sequence shown here is derived from an EMBL/GenBank/DDBJ whole genome shotgun (WGS) entry which is preliminary data.</text>
</comment>
<dbReference type="Pfam" id="PF08810">
    <property type="entry name" value="KapB"/>
    <property type="match status" value="1"/>
</dbReference>
<dbReference type="InterPro" id="IPR014916">
    <property type="entry name" value="KapB"/>
</dbReference>
<keyword evidence="2" id="KW-1185">Reference proteome</keyword>
<protein>
    <submittedName>
        <fullName evidence="1">Sporulation phosphorelay system protein KapB</fullName>
    </submittedName>
</protein>
<dbReference type="SUPFAM" id="SSF141251">
    <property type="entry name" value="Kinase-associated protein B-like"/>
    <property type="match status" value="1"/>
</dbReference>
<gene>
    <name evidence="1" type="primary">kapB</name>
    <name evidence="1" type="ORF">ACFQ2I_20930</name>
</gene>
<evidence type="ECO:0000313" key="2">
    <source>
        <dbReference type="Proteomes" id="UP001596989"/>
    </source>
</evidence>
<dbReference type="InterPro" id="IPR038080">
    <property type="entry name" value="KapB_sf"/>
</dbReference>
<organism evidence="1 2">
    <name type="scientific">Paenibacillus chungangensis</name>
    <dbReference type="NCBI Taxonomy" id="696535"/>
    <lineage>
        <taxon>Bacteria</taxon>
        <taxon>Bacillati</taxon>
        <taxon>Bacillota</taxon>
        <taxon>Bacilli</taxon>
        <taxon>Bacillales</taxon>
        <taxon>Paenibacillaceae</taxon>
        <taxon>Paenibacillus</taxon>
    </lineage>
</organism>
<evidence type="ECO:0000313" key="1">
    <source>
        <dbReference type="EMBL" id="MFD0961811.1"/>
    </source>
</evidence>